<dbReference type="Proteomes" id="UP000298061">
    <property type="component" value="Unassembled WGS sequence"/>
</dbReference>
<feature type="compositionally biased region" description="Low complexity" evidence="1">
    <location>
        <begin position="65"/>
        <end position="85"/>
    </location>
</feature>
<protein>
    <recommendedName>
        <fullName evidence="2">Integrase zinc-binding domain-containing protein</fullName>
    </recommendedName>
</protein>
<reference evidence="3 4" key="1">
    <citation type="submission" date="2019-02" db="EMBL/GenBank/DDBJ databases">
        <title>Genome sequencing of the rare red list fungi Hericium alpestre (H. flagellum).</title>
        <authorList>
            <person name="Buettner E."/>
            <person name="Kellner H."/>
        </authorList>
    </citation>
    <scope>NUCLEOTIDE SEQUENCE [LARGE SCALE GENOMIC DNA]</scope>
    <source>
        <strain evidence="3 4">DSM 108284</strain>
    </source>
</reference>
<evidence type="ECO:0000256" key="1">
    <source>
        <dbReference type="SAM" id="MobiDB-lite"/>
    </source>
</evidence>
<dbReference type="EMBL" id="SFCI01000262">
    <property type="protein sequence ID" value="TFY80991.1"/>
    <property type="molecule type" value="Genomic_DNA"/>
</dbReference>
<organism evidence="3 4">
    <name type="scientific">Hericium alpestre</name>
    <dbReference type="NCBI Taxonomy" id="135208"/>
    <lineage>
        <taxon>Eukaryota</taxon>
        <taxon>Fungi</taxon>
        <taxon>Dikarya</taxon>
        <taxon>Basidiomycota</taxon>
        <taxon>Agaricomycotina</taxon>
        <taxon>Agaricomycetes</taxon>
        <taxon>Russulales</taxon>
        <taxon>Hericiaceae</taxon>
        <taxon>Hericium</taxon>
    </lineage>
</organism>
<comment type="caution">
    <text evidence="3">The sequence shown here is derived from an EMBL/GenBank/DDBJ whole genome shotgun (WGS) entry which is preliminary data.</text>
</comment>
<proteinExistence type="predicted"/>
<dbReference type="InterPro" id="IPR041588">
    <property type="entry name" value="Integrase_H2C2"/>
</dbReference>
<dbReference type="Gene3D" id="1.10.340.70">
    <property type="match status" value="1"/>
</dbReference>
<evidence type="ECO:0000313" key="3">
    <source>
        <dbReference type="EMBL" id="TFY80991.1"/>
    </source>
</evidence>
<name>A0A4Z0A418_9AGAM</name>
<feature type="region of interest" description="Disordered" evidence="1">
    <location>
        <begin position="43"/>
        <end position="86"/>
    </location>
</feature>
<keyword evidence="4" id="KW-1185">Reference proteome</keyword>
<dbReference type="AlphaFoldDB" id="A0A4Z0A418"/>
<feature type="domain" description="Integrase zinc-binding" evidence="2">
    <location>
        <begin position="159"/>
        <end position="219"/>
    </location>
</feature>
<sequence>MDAAAASKLEAQARTQPAEVFVAFSIEDCLDTPSIFITTRAGARKATHLNEPSQRPKSPSPSPEPSLALPADSATPSAPAADAPAEVTSSAQRSYPLLHLPSDLLTEFCEAYALDPAFQSKWSAPPSPFLDHQLGQCFFKDERDLLFFEDADQSLCLCVPKHLQPRFLELAHCSAGETAHASTEKLRAFLARKLYWLRMNSDIERYCTSCDICQKTKARNFKKYGLLLPNPIPN</sequence>
<evidence type="ECO:0000313" key="4">
    <source>
        <dbReference type="Proteomes" id="UP000298061"/>
    </source>
</evidence>
<dbReference type="OrthoDB" id="3245961at2759"/>
<evidence type="ECO:0000259" key="2">
    <source>
        <dbReference type="Pfam" id="PF17921"/>
    </source>
</evidence>
<accession>A0A4Z0A418</accession>
<dbReference type="STRING" id="135208.A0A4Z0A418"/>
<gene>
    <name evidence="3" type="ORF">EWM64_g3020</name>
</gene>
<dbReference type="Pfam" id="PF17921">
    <property type="entry name" value="Integrase_H2C2"/>
    <property type="match status" value="1"/>
</dbReference>